<dbReference type="InterPro" id="IPR029058">
    <property type="entry name" value="AB_hydrolase_fold"/>
</dbReference>
<dbReference type="EMBL" id="KZ613532">
    <property type="protein sequence ID" value="PMD13339.1"/>
    <property type="molecule type" value="Genomic_DNA"/>
</dbReference>
<dbReference type="OrthoDB" id="6020543at2759"/>
<keyword evidence="2" id="KW-1015">Disulfide bond</keyword>
<evidence type="ECO:0000256" key="1">
    <source>
        <dbReference type="ARBA" id="ARBA00022801"/>
    </source>
</evidence>
<protein>
    <submittedName>
        <fullName evidence="4">Carbohydrate esterase family 5 protein</fullName>
    </submittedName>
</protein>
<dbReference type="PANTHER" id="PTHR33630:SF9">
    <property type="entry name" value="CUTINASE 4"/>
    <property type="match status" value="1"/>
</dbReference>
<dbReference type="Proteomes" id="UP000235672">
    <property type="component" value="Unassembled WGS sequence"/>
</dbReference>
<dbReference type="SUPFAM" id="SSF53474">
    <property type="entry name" value="alpha/beta-Hydrolases"/>
    <property type="match status" value="1"/>
</dbReference>
<dbReference type="GO" id="GO:0052689">
    <property type="term" value="F:carboxylic ester hydrolase activity"/>
    <property type="evidence" value="ECO:0007669"/>
    <property type="project" value="UniProtKB-ARBA"/>
</dbReference>
<dbReference type="STRING" id="1745343.A0A2J6PH94"/>
<dbReference type="SMART" id="SM01110">
    <property type="entry name" value="Cutinase"/>
    <property type="match status" value="1"/>
</dbReference>
<gene>
    <name evidence="4" type="ORF">NA56DRAFT_712086</name>
</gene>
<keyword evidence="5" id="KW-1185">Reference proteome</keyword>
<reference evidence="4 5" key="1">
    <citation type="submission" date="2016-05" db="EMBL/GenBank/DDBJ databases">
        <title>A degradative enzymes factory behind the ericoid mycorrhizal symbiosis.</title>
        <authorList>
            <consortium name="DOE Joint Genome Institute"/>
            <person name="Martino E."/>
            <person name="Morin E."/>
            <person name="Grelet G."/>
            <person name="Kuo A."/>
            <person name="Kohler A."/>
            <person name="Daghino S."/>
            <person name="Barry K."/>
            <person name="Choi C."/>
            <person name="Cichocki N."/>
            <person name="Clum A."/>
            <person name="Copeland A."/>
            <person name="Hainaut M."/>
            <person name="Haridas S."/>
            <person name="Labutti K."/>
            <person name="Lindquist E."/>
            <person name="Lipzen A."/>
            <person name="Khouja H.-R."/>
            <person name="Murat C."/>
            <person name="Ohm R."/>
            <person name="Olson A."/>
            <person name="Spatafora J."/>
            <person name="Veneault-Fourrey C."/>
            <person name="Henrissat B."/>
            <person name="Grigoriev I."/>
            <person name="Martin F."/>
            <person name="Perotto S."/>
        </authorList>
    </citation>
    <scope>NUCLEOTIDE SEQUENCE [LARGE SCALE GENOMIC DNA]</scope>
    <source>
        <strain evidence="4 5">UAMH 7357</strain>
    </source>
</reference>
<dbReference type="Gene3D" id="3.40.50.1820">
    <property type="entry name" value="alpha/beta hydrolase"/>
    <property type="match status" value="1"/>
</dbReference>
<keyword evidence="1" id="KW-0378">Hydrolase</keyword>
<sequence>MIVARGSTEQPGEGIIGAVATQVQQSVAGSNSEALIYPATLTDYTFSESAGVAAMKSSIQSYLTICPSSKIALLGYSQGAQVVGDVLCGTGEKLFNETAPLSTAFSKNIVAVIQMGDPSHVPGLPQDVGNSTKAGIFPRNNTAACSQYARITQSYCIANDTFCDSGSSIAVHLSYVQVYGTQAAKFIEEKVMASNATSTTATKGDATSSPTPKSNDANGSRSNFLAFTGSMMTVIALPFLI</sequence>
<dbReference type="AlphaFoldDB" id="A0A2J6PH94"/>
<dbReference type="Pfam" id="PF01083">
    <property type="entry name" value="Cutinase"/>
    <property type="match status" value="1"/>
</dbReference>
<name>A0A2J6PH94_9HELO</name>
<accession>A0A2J6PH94</accession>
<evidence type="ECO:0000313" key="5">
    <source>
        <dbReference type="Proteomes" id="UP000235672"/>
    </source>
</evidence>
<dbReference type="PANTHER" id="PTHR33630">
    <property type="entry name" value="CUTINASE RV1984C-RELATED-RELATED"/>
    <property type="match status" value="1"/>
</dbReference>
<organism evidence="4 5">
    <name type="scientific">Hyaloscypha hepaticicola</name>
    <dbReference type="NCBI Taxonomy" id="2082293"/>
    <lineage>
        <taxon>Eukaryota</taxon>
        <taxon>Fungi</taxon>
        <taxon>Dikarya</taxon>
        <taxon>Ascomycota</taxon>
        <taxon>Pezizomycotina</taxon>
        <taxon>Leotiomycetes</taxon>
        <taxon>Helotiales</taxon>
        <taxon>Hyaloscyphaceae</taxon>
        <taxon>Hyaloscypha</taxon>
    </lineage>
</organism>
<evidence type="ECO:0000256" key="2">
    <source>
        <dbReference type="ARBA" id="ARBA00023157"/>
    </source>
</evidence>
<evidence type="ECO:0000313" key="4">
    <source>
        <dbReference type="EMBL" id="PMD13339.1"/>
    </source>
</evidence>
<evidence type="ECO:0000256" key="3">
    <source>
        <dbReference type="SAM" id="MobiDB-lite"/>
    </source>
</evidence>
<feature type="region of interest" description="Disordered" evidence="3">
    <location>
        <begin position="197"/>
        <end position="219"/>
    </location>
</feature>
<proteinExistence type="predicted"/>
<dbReference type="InterPro" id="IPR000675">
    <property type="entry name" value="Cutinase/axe"/>
</dbReference>